<dbReference type="SUPFAM" id="SSF117856">
    <property type="entry name" value="AF0104/ALDC/Ptd012-like"/>
    <property type="match status" value="1"/>
</dbReference>
<keyword evidence="4 6" id="KW-0804">Transcription</keyword>
<feature type="region of interest" description="Disordered" evidence="7">
    <location>
        <begin position="1"/>
        <end position="82"/>
    </location>
</feature>
<organism evidence="9 10">
    <name type="scientific">Cephalotus follicularis</name>
    <name type="common">Albany pitcher plant</name>
    <dbReference type="NCBI Taxonomy" id="3775"/>
    <lineage>
        <taxon>Eukaryota</taxon>
        <taxon>Viridiplantae</taxon>
        <taxon>Streptophyta</taxon>
        <taxon>Embryophyta</taxon>
        <taxon>Tracheophyta</taxon>
        <taxon>Spermatophyta</taxon>
        <taxon>Magnoliopsida</taxon>
        <taxon>eudicotyledons</taxon>
        <taxon>Gunneridae</taxon>
        <taxon>Pentapetalae</taxon>
        <taxon>rosids</taxon>
        <taxon>fabids</taxon>
        <taxon>Oxalidales</taxon>
        <taxon>Cephalotaceae</taxon>
        <taxon>Cephalotus</taxon>
    </lineage>
</organism>
<dbReference type="Pfam" id="PF03479">
    <property type="entry name" value="PCC"/>
    <property type="match status" value="1"/>
</dbReference>
<feature type="domain" description="PPC" evidence="8">
    <location>
        <begin position="136"/>
        <end position="276"/>
    </location>
</feature>
<name>A0A1Q3DAA7_CEPFO</name>
<dbReference type="InParanoid" id="A0A1Q3DAA7"/>
<evidence type="ECO:0000256" key="4">
    <source>
        <dbReference type="ARBA" id="ARBA00023163"/>
    </source>
</evidence>
<evidence type="ECO:0000313" key="9">
    <source>
        <dbReference type="EMBL" id="GAV89414.1"/>
    </source>
</evidence>
<dbReference type="InterPro" id="IPR039605">
    <property type="entry name" value="AHL"/>
</dbReference>
<dbReference type="CDD" id="cd11378">
    <property type="entry name" value="DUF296"/>
    <property type="match status" value="1"/>
</dbReference>
<dbReference type="Proteomes" id="UP000187406">
    <property type="component" value="Unassembled WGS sequence"/>
</dbReference>
<dbReference type="FunFam" id="3.30.1330.80:FF:000003">
    <property type="entry name" value="AT-hook motif nuclear-localized protein 1-like"/>
    <property type="match status" value="1"/>
</dbReference>
<accession>A0A1Q3DAA7</accession>
<evidence type="ECO:0000259" key="8">
    <source>
        <dbReference type="PROSITE" id="PS51742"/>
    </source>
</evidence>
<dbReference type="OrthoDB" id="2014829at2759"/>
<evidence type="ECO:0000313" key="10">
    <source>
        <dbReference type="Proteomes" id="UP000187406"/>
    </source>
</evidence>
<dbReference type="PANTHER" id="PTHR31500">
    <property type="entry name" value="AT-HOOK MOTIF NUCLEAR-LOCALIZED PROTEIN 9"/>
    <property type="match status" value="1"/>
</dbReference>
<comment type="subcellular location">
    <subcellularLocation>
        <location evidence="1 6">Nucleus</location>
    </subcellularLocation>
</comment>
<keyword evidence="3 6" id="KW-0238">DNA-binding</keyword>
<evidence type="ECO:0000256" key="6">
    <source>
        <dbReference type="RuleBase" id="RU367031"/>
    </source>
</evidence>
<keyword evidence="10" id="KW-1185">Reference proteome</keyword>
<evidence type="ECO:0000256" key="5">
    <source>
        <dbReference type="ARBA" id="ARBA00023242"/>
    </source>
</evidence>
<dbReference type="Gene3D" id="3.30.1330.80">
    <property type="entry name" value="Hypothetical protein, similar to alpha- acetolactate decarboxylase, domain 2"/>
    <property type="match status" value="1"/>
</dbReference>
<evidence type="ECO:0000256" key="3">
    <source>
        <dbReference type="ARBA" id="ARBA00023125"/>
    </source>
</evidence>
<dbReference type="InterPro" id="IPR005175">
    <property type="entry name" value="PPC_dom"/>
</dbReference>
<comment type="function">
    <text evidence="6">Transcription factor that specifically binds AT-rich DNA sequences related to the nuclear matrix attachment regions (MARs).</text>
</comment>
<feature type="compositionally biased region" description="Low complexity" evidence="7">
    <location>
        <begin position="46"/>
        <end position="65"/>
    </location>
</feature>
<dbReference type="PROSITE" id="PS51742">
    <property type="entry name" value="PPC"/>
    <property type="match status" value="1"/>
</dbReference>
<dbReference type="GO" id="GO:0003680">
    <property type="term" value="F:minor groove of adenine-thymine-rich DNA binding"/>
    <property type="evidence" value="ECO:0007669"/>
    <property type="project" value="UniProtKB-UniRule"/>
</dbReference>
<gene>
    <name evidence="9" type="ORF">CFOL_v3_32829</name>
</gene>
<comment type="domain">
    <text evidence="6">The PPC domain mediates interactions between AHL proteins.</text>
</comment>
<proteinExistence type="predicted"/>
<evidence type="ECO:0000256" key="1">
    <source>
        <dbReference type="ARBA" id="ARBA00004123"/>
    </source>
</evidence>
<protein>
    <recommendedName>
        <fullName evidence="6">AT-hook motif nuclear-localized protein</fullName>
    </recommendedName>
</protein>
<evidence type="ECO:0000256" key="2">
    <source>
        <dbReference type="ARBA" id="ARBA00023015"/>
    </source>
</evidence>
<sequence length="347" mass="36221">MEAKEDMNSSGVTVRGEEAGETYRVAPRTESTSPSPSPSPIPNLGPTNPVAAAAPVSVAGPATATGEKKKRGRPRKYGPDGSVAMALSPMPISASIPFTGDFSAWKRGRARPADPIKKSHKFEYETTGEKIAYFVGANFTPHVITVNAGEDVTMKIMSFSQQGARAICILSANGTISNVTLRQPTSSGGTLTYEGRFEILSLSGSYMPTENGGTKSRSGGMSVSLAGPDGRVVGGGLAGLLVAAGPVQVVVGSFLPGHQQVQKHKKQRTEPAPAINPTIVNAISVDEVKGTYVAVKPIITTSPAFHGDNLASPNTLQGFRNSTADNRTSSATEESREPSQSNCEVSY</sequence>
<dbReference type="PANTHER" id="PTHR31500:SF18">
    <property type="entry name" value="AT-HOOK MOTIF NUCLEAR-LOCALIZED PROTEIN 3"/>
    <property type="match status" value="1"/>
</dbReference>
<reference evidence="10" key="1">
    <citation type="submission" date="2016-04" db="EMBL/GenBank/DDBJ databases">
        <title>Cephalotus genome sequencing.</title>
        <authorList>
            <person name="Fukushima K."/>
            <person name="Hasebe M."/>
            <person name="Fang X."/>
        </authorList>
    </citation>
    <scope>NUCLEOTIDE SEQUENCE [LARGE SCALE GENOMIC DNA]</scope>
    <source>
        <strain evidence="10">cv. St1</strain>
    </source>
</reference>
<dbReference type="AlphaFoldDB" id="A0A1Q3DAA7"/>
<dbReference type="STRING" id="3775.A0A1Q3DAA7"/>
<comment type="caution">
    <text evidence="9">The sequence shown here is derived from an EMBL/GenBank/DDBJ whole genome shotgun (WGS) entry which is preliminary data.</text>
</comment>
<dbReference type="FunCoup" id="A0A1Q3DAA7">
    <property type="interactions" value="11"/>
</dbReference>
<feature type="compositionally biased region" description="Polar residues" evidence="7">
    <location>
        <begin position="311"/>
        <end position="347"/>
    </location>
</feature>
<keyword evidence="5 6" id="KW-0539">Nucleus</keyword>
<dbReference type="EMBL" id="BDDD01005484">
    <property type="protein sequence ID" value="GAV89414.1"/>
    <property type="molecule type" value="Genomic_DNA"/>
</dbReference>
<evidence type="ECO:0000256" key="7">
    <source>
        <dbReference type="SAM" id="MobiDB-lite"/>
    </source>
</evidence>
<keyword evidence="2 6" id="KW-0805">Transcription regulation</keyword>
<feature type="region of interest" description="Disordered" evidence="7">
    <location>
        <begin position="303"/>
        <end position="347"/>
    </location>
</feature>
<dbReference type="GO" id="GO:0005634">
    <property type="term" value="C:nucleus"/>
    <property type="evidence" value="ECO:0007669"/>
    <property type="project" value="UniProtKB-SubCell"/>
</dbReference>